<dbReference type="EMBL" id="FOIR01000002">
    <property type="protein sequence ID" value="SEW29938.1"/>
    <property type="molecule type" value="Genomic_DNA"/>
</dbReference>
<feature type="transmembrane region" description="Helical" evidence="7">
    <location>
        <begin position="368"/>
        <end position="390"/>
    </location>
</feature>
<dbReference type="PANTHER" id="PTHR30572">
    <property type="entry name" value="MEMBRANE COMPONENT OF TRANSPORTER-RELATED"/>
    <property type="match status" value="1"/>
</dbReference>
<dbReference type="InterPro" id="IPR047699">
    <property type="entry name" value="Permease_put_prefix"/>
</dbReference>
<feature type="domain" description="MacB-like periplasmic core" evidence="9">
    <location>
        <begin position="97"/>
        <end position="312"/>
    </location>
</feature>
<feature type="domain" description="ABC3 transporter permease C-terminal" evidence="8">
    <location>
        <begin position="374"/>
        <end position="486"/>
    </location>
</feature>
<dbReference type="AlphaFoldDB" id="A0A1I0QRH6"/>
<dbReference type="GeneID" id="99987298"/>
<evidence type="ECO:0000256" key="3">
    <source>
        <dbReference type="ARBA" id="ARBA00022692"/>
    </source>
</evidence>
<name>A0A1I0QRH6_9BACT</name>
<evidence type="ECO:0000256" key="7">
    <source>
        <dbReference type="SAM" id="Phobius"/>
    </source>
</evidence>
<organism evidence="10 11">
    <name type="scientific">Roseivirga pacifica</name>
    <dbReference type="NCBI Taxonomy" id="1267423"/>
    <lineage>
        <taxon>Bacteria</taxon>
        <taxon>Pseudomonadati</taxon>
        <taxon>Bacteroidota</taxon>
        <taxon>Cytophagia</taxon>
        <taxon>Cytophagales</taxon>
        <taxon>Roseivirgaceae</taxon>
        <taxon>Roseivirga</taxon>
    </lineage>
</organism>
<dbReference type="GO" id="GO:0022857">
    <property type="term" value="F:transmembrane transporter activity"/>
    <property type="evidence" value="ECO:0007669"/>
    <property type="project" value="TreeGrafter"/>
</dbReference>
<dbReference type="InterPro" id="IPR003838">
    <property type="entry name" value="ABC3_permease_C"/>
</dbReference>
<feature type="transmembrane region" description="Helical" evidence="7">
    <location>
        <begin position="508"/>
        <end position="527"/>
    </location>
</feature>
<evidence type="ECO:0000256" key="4">
    <source>
        <dbReference type="ARBA" id="ARBA00022989"/>
    </source>
</evidence>
<evidence type="ECO:0000256" key="1">
    <source>
        <dbReference type="ARBA" id="ARBA00004651"/>
    </source>
</evidence>
<dbReference type="Proteomes" id="UP000199437">
    <property type="component" value="Unassembled WGS sequence"/>
</dbReference>
<feature type="transmembrane region" description="Helical" evidence="7">
    <location>
        <begin position="424"/>
        <end position="445"/>
    </location>
</feature>
<dbReference type="Pfam" id="PF02687">
    <property type="entry name" value="FtsX"/>
    <property type="match status" value="2"/>
</dbReference>
<keyword evidence="5 7" id="KW-0472">Membrane</keyword>
<keyword evidence="3 7" id="KW-0812">Transmembrane</keyword>
<comment type="similarity">
    <text evidence="6">Belongs to the ABC-4 integral membrane protein family.</text>
</comment>
<dbReference type="GO" id="GO:0005886">
    <property type="term" value="C:plasma membrane"/>
    <property type="evidence" value="ECO:0007669"/>
    <property type="project" value="UniProtKB-SubCell"/>
</dbReference>
<dbReference type="PANTHER" id="PTHR30572:SF4">
    <property type="entry name" value="ABC TRANSPORTER PERMEASE YTRF"/>
    <property type="match status" value="1"/>
</dbReference>
<sequence length="898" mass="100495">MKHKQQITPPRWADWLLELYCKEEFIEEIQGDAHELFERRSEHSAFKAKARYVWDVLRFFRPQNIKTSKKLNSNFINMTRNNFKVAARVLWRQKVNTALNVFSISIGIACFILIGLYVKQETSFDNFHMEKDRIYRAWVKEVYADGRVFFNTHTPLPLGPTLAENIPEVEAIVTIGDNPTLVGRGDGRIADNFQIVTPNFFDYFDFEVLEGNKDKPLPNRSSVVISESYAKKYFGDKSPINEALPLQIDNETRDYIVSAVLEDTPLNSGIQYNILISDENNDLLYSPRMFNAWFSIIVETYAVLKEGVSPEHLSPKTKSMIKAQLGGMDPFDGAPVEDHYLVGFQPLQSIHLDPEVPVANYPVGNPQYVYILGAIGFLVLVIACINYATLSIGQSIKRAKEVGVRKVVGAQSSNLIWQYLSESLLIAILATFIGVLFTLWALPVFNQLAQTNLAFELNLETFTQLAGLTLAIGLLSGIYPSLILARFKLIKILKGSNLSAGKQLARKGMVTFQFLLTIFLISTTLIMKKQLNYLQSSELGYNYDAMVSVPLYSQPNSRGIGQMVSSAMENGKMLKSELSKHPNISDFGMGSHVFGTPGWWQLGFEASTGNYLQFDLLMVDPYYLDAFKIEMLEGVGFDPALDIHKTQGVILNQAAVEYFGFDNPIGKKLPGNDFGDHQIIGVAKDFNYESLRESVQPLVIVQNPIPILDGIMDTNSGDSVIPKLVFRYSGNSLAEVGMVLEKAWGGLFPGEELNFHFVEQNLQNQYENEARVNKIVTIATVLSILIASFGLLGLTILMVNTKVKEIGIRKVLGATPKTILGILLSQFTWQLVIAMLLSIPVTWYLMSQWLSDFAYRTAIGVDPFLLSAGLTMALVLIVIGFHAVRASKINPVKALRVE</sequence>
<dbReference type="STRING" id="1267423.SAMN05216290_2604"/>
<dbReference type="OrthoDB" id="5933722at2"/>
<reference evidence="11" key="1">
    <citation type="submission" date="2016-10" db="EMBL/GenBank/DDBJ databases">
        <authorList>
            <person name="Varghese N."/>
            <person name="Submissions S."/>
        </authorList>
    </citation>
    <scope>NUCLEOTIDE SEQUENCE [LARGE SCALE GENOMIC DNA]</scope>
    <source>
        <strain evidence="11">CGMCC 1.12402</strain>
    </source>
</reference>
<feature type="domain" description="ABC3 transporter permease C-terminal" evidence="8">
    <location>
        <begin position="778"/>
        <end position="880"/>
    </location>
</feature>
<evidence type="ECO:0000256" key="2">
    <source>
        <dbReference type="ARBA" id="ARBA00022475"/>
    </source>
</evidence>
<accession>A0A1I0QRH6</accession>
<dbReference type="Pfam" id="PF12704">
    <property type="entry name" value="MacB_PCD"/>
    <property type="match status" value="1"/>
</dbReference>
<feature type="transmembrane region" description="Helical" evidence="7">
    <location>
        <begin position="864"/>
        <end position="884"/>
    </location>
</feature>
<keyword evidence="2" id="KW-1003">Cell membrane</keyword>
<dbReference type="InterPro" id="IPR050250">
    <property type="entry name" value="Macrolide_Exporter_MacB"/>
</dbReference>
<feature type="transmembrane region" description="Helical" evidence="7">
    <location>
        <begin position="775"/>
        <end position="799"/>
    </location>
</feature>
<dbReference type="NCBIfam" id="NF038404">
    <property type="entry name" value="perm_prefix_2"/>
    <property type="match status" value="1"/>
</dbReference>
<feature type="transmembrane region" description="Helical" evidence="7">
    <location>
        <begin position="98"/>
        <end position="118"/>
    </location>
</feature>
<evidence type="ECO:0000256" key="6">
    <source>
        <dbReference type="ARBA" id="ARBA00038076"/>
    </source>
</evidence>
<feature type="transmembrane region" description="Helical" evidence="7">
    <location>
        <begin position="465"/>
        <end position="487"/>
    </location>
</feature>
<keyword evidence="4 7" id="KW-1133">Transmembrane helix</keyword>
<evidence type="ECO:0000256" key="5">
    <source>
        <dbReference type="ARBA" id="ARBA00023136"/>
    </source>
</evidence>
<evidence type="ECO:0000259" key="9">
    <source>
        <dbReference type="Pfam" id="PF12704"/>
    </source>
</evidence>
<proteinExistence type="inferred from homology"/>
<keyword evidence="11" id="KW-1185">Reference proteome</keyword>
<feature type="transmembrane region" description="Helical" evidence="7">
    <location>
        <begin position="819"/>
        <end position="844"/>
    </location>
</feature>
<evidence type="ECO:0000313" key="10">
    <source>
        <dbReference type="EMBL" id="SEW29938.1"/>
    </source>
</evidence>
<dbReference type="RefSeq" id="WP_090259002.1">
    <property type="nucleotide sequence ID" value="NZ_FOIR01000002.1"/>
</dbReference>
<evidence type="ECO:0000259" key="8">
    <source>
        <dbReference type="Pfam" id="PF02687"/>
    </source>
</evidence>
<protein>
    <submittedName>
        <fullName evidence="10">Putative ABC transport system permease protein</fullName>
    </submittedName>
</protein>
<dbReference type="InterPro" id="IPR025857">
    <property type="entry name" value="MacB_PCD"/>
</dbReference>
<comment type="subcellular location">
    <subcellularLocation>
        <location evidence="1">Cell membrane</location>
        <topology evidence="1">Multi-pass membrane protein</topology>
    </subcellularLocation>
</comment>
<gene>
    <name evidence="10" type="ORF">SAMN05216290_2604</name>
</gene>
<evidence type="ECO:0000313" key="11">
    <source>
        <dbReference type="Proteomes" id="UP000199437"/>
    </source>
</evidence>